<dbReference type="Proteomes" id="UP001195483">
    <property type="component" value="Unassembled WGS sequence"/>
</dbReference>
<accession>A0AAE0W035</accession>
<reference evidence="1" key="2">
    <citation type="journal article" date="2021" name="Genome Biol. Evol.">
        <title>Developing a high-quality reference genome for a parasitic bivalve with doubly uniparental inheritance (Bivalvia: Unionida).</title>
        <authorList>
            <person name="Smith C.H."/>
        </authorList>
    </citation>
    <scope>NUCLEOTIDE SEQUENCE</scope>
    <source>
        <strain evidence="1">CHS0354</strain>
        <tissue evidence="1">Mantle</tissue>
    </source>
</reference>
<sequence length="96" mass="10882">MAGKKTRHFSECKTRYHNTNAGTFCGPVRMGLVKKRCKDRSSAHETINSLAVYTPLMDFSQHFWQYLRTAPQTISITIITTAAATREGVIFDNVKK</sequence>
<name>A0AAE0W035_9BIVA</name>
<evidence type="ECO:0000313" key="1">
    <source>
        <dbReference type="EMBL" id="KAK3595562.1"/>
    </source>
</evidence>
<protein>
    <submittedName>
        <fullName evidence="1">Uncharacterized protein</fullName>
    </submittedName>
</protein>
<reference evidence="1" key="1">
    <citation type="journal article" date="2021" name="Genome Biol. Evol.">
        <title>A High-Quality Reference Genome for a Parasitic Bivalve with Doubly Uniparental Inheritance (Bivalvia: Unionida).</title>
        <authorList>
            <person name="Smith C.H."/>
        </authorList>
    </citation>
    <scope>NUCLEOTIDE SEQUENCE</scope>
    <source>
        <strain evidence="1">CHS0354</strain>
    </source>
</reference>
<dbReference type="AlphaFoldDB" id="A0AAE0W035"/>
<comment type="caution">
    <text evidence="1">The sequence shown here is derived from an EMBL/GenBank/DDBJ whole genome shotgun (WGS) entry which is preliminary data.</text>
</comment>
<reference evidence="1" key="3">
    <citation type="submission" date="2023-05" db="EMBL/GenBank/DDBJ databases">
        <authorList>
            <person name="Smith C.H."/>
        </authorList>
    </citation>
    <scope>NUCLEOTIDE SEQUENCE</scope>
    <source>
        <strain evidence="1">CHS0354</strain>
        <tissue evidence="1">Mantle</tissue>
    </source>
</reference>
<dbReference type="EMBL" id="JAEAOA010000613">
    <property type="protein sequence ID" value="KAK3595562.1"/>
    <property type="molecule type" value="Genomic_DNA"/>
</dbReference>
<keyword evidence="2" id="KW-1185">Reference proteome</keyword>
<organism evidence="1 2">
    <name type="scientific">Potamilus streckersoni</name>
    <dbReference type="NCBI Taxonomy" id="2493646"/>
    <lineage>
        <taxon>Eukaryota</taxon>
        <taxon>Metazoa</taxon>
        <taxon>Spiralia</taxon>
        <taxon>Lophotrochozoa</taxon>
        <taxon>Mollusca</taxon>
        <taxon>Bivalvia</taxon>
        <taxon>Autobranchia</taxon>
        <taxon>Heteroconchia</taxon>
        <taxon>Palaeoheterodonta</taxon>
        <taxon>Unionida</taxon>
        <taxon>Unionoidea</taxon>
        <taxon>Unionidae</taxon>
        <taxon>Ambleminae</taxon>
        <taxon>Lampsilini</taxon>
        <taxon>Potamilus</taxon>
    </lineage>
</organism>
<evidence type="ECO:0000313" key="2">
    <source>
        <dbReference type="Proteomes" id="UP001195483"/>
    </source>
</evidence>
<gene>
    <name evidence="1" type="ORF">CHS0354_009518</name>
</gene>
<proteinExistence type="predicted"/>